<evidence type="ECO:0000313" key="2">
    <source>
        <dbReference type="Proteomes" id="UP000652761"/>
    </source>
</evidence>
<dbReference type="OrthoDB" id="2107166at2759"/>
<dbReference type="PROSITE" id="PS51257">
    <property type="entry name" value="PROKAR_LIPOPROTEIN"/>
    <property type="match status" value="1"/>
</dbReference>
<sequence>MQCRNSNLMLGNVTSQPTAAGCNVTSCTYGGFVNGTIVATSSKTAKLPEKIKKMRLRCLETKKLTK</sequence>
<protein>
    <submittedName>
        <fullName evidence="1">Uncharacterized protein</fullName>
    </submittedName>
</protein>
<proteinExistence type="predicted"/>
<evidence type="ECO:0000313" key="1">
    <source>
        <dbReference type="EMBL" id="MQM14758.1"/>
    </source>
</evidence>
<name>A0A843X475_COLES</name>
<dbReference type="AlphaFoldDB" id="A0A843X475"/>
<comment type="caution">
    <text evidence="1">The sequence shown here is derived from an EMBL/GenBank/DDBJ whole genome shotgun (WGS) entry which is preliminary data.</text>
</comment>
<dbReference type="EMBL" id="NMUH01006221">
    <property type="protein sequence ID" value="MQM14758.1"/>
    <property type="molecule type" value="Genomic_DNA"/>
</dbReference>
<dbReference type="Proteomes" id="UP000652761">
    <property type="component" value="Unassembled WGS sequence"/>
</dbReference>
<keyword evidence="2" id="KW-1185">Reference proteome</keyword>
<gene>
    <name evidence="1" type="ORF">Taro_047694</name>
</gene>
<feature type="non-terminal residue" evidence="1">
    <location>
        <position position="1"/>
    </location>
</feature>
<organism evidence="1 2">
    <name type="scientific">Colocasia esculenta</name>
    <name type="common">Wild taro</name>
    <name type="synonym">Arum esculentum</name>
    <dbReference type="NCBI Taxonomy" id="4460"/>
    <lineage>
        <taxon>Eukaryota</taxon>
        <taxon>Viridiplantae</taxon>
        <taxon>Streptophyta</taxon>
        <taxon>Embryophyta</taxon>
        <taxon>Tracheophyta</taxon>
        <taxon>Spermatophyta</taxon>
        <taxon>Magnoliopsida</taxon>
        <taxon>Liliopsida</taxon>
        <taxon>Araceae</taxon>
        <taxon>Aroideae</taxon>
        <taxon>Colocasieae</taxon>
        <taxon>Colocasia</taxon>
    </lineage>
</organism>
<accession>A0A843X475</accession>
<reference evidence="1" key="1">
    <citation type="submission" date="2017-07" db="EMBL/GenBank/DDBJ databases">
        <title>Taro Niue Genome Assembly and Annotation.</title>
        <authorList>
            <person name="Atibalentja N."/>
            <person name="Keating K."/>
            <person name="Fields C.J."/>
        </authorList>
    </citation>
    <scope>NUCLEOTIDE SEQUENCE</scope>
    <source>
        <strain evidence="1">Niue_2</strain>
        <tissue evidence="1">Leaf</tissue>
    </source>
</reference>